<dbReference type="EMBL" id="JXLN01009862">
    <property type="protein sequence ID" value="KPM04668.1"/>
    <property type="molecule type" value="Genomic_DNA"/>
</dbReference>
<accession>A0A132A0Q8</accession>
<sequence length="37" mass="4289">MELVPMMWAMQAVVAPPCHESVLDEPFFKVELRVKMV</sequence>
<dbReference type="AlphaFoldDB" id="A0A132A0Q8"/>
<protein>
    <submittedName>
        <fullName evidence="1">Uncharacterized protein</fullName>
    </submittedName>
</protein>
<evidence type="ECO:0000313" key="2">
    <source>
        <dbReference type="Proteomes" id="UP000616769"/>
    </source>
</evidence>
<reference evidence="1 2" key="1">
    <citation type="journal article" date="2015" name="Parasit. Vectors">
        <title>Draft genome of the scabies mite.</title>
        <authorList>
            <person name="Rider S.D.Jr."/>
            <person name="Morgan M.S."/>
            <person name="Arlian L.G."/>
        </authorList>
    </citation>
    <scope>NUCLEOTIDE SEQUENCE [LARGE SCALE GENOMIC DNA]</scope>
    <source>
        <strain evidence="1">Arlian Lab</strain>
    </source>
</reference>
<dbReference type="Proteomes" id="UP000616769">
    <property type="component" value="Unassembled WGS sequence"/>
</dbReference>
<evidence type="ECO:0000313" key="1">
    <source>
        <dbReference type="EMBL" id="KPM04668.1"/>
    </source>
</evidence>
<dbReference type="VEuPathDB" id="VectorBase:SSCA008561"/>
<proteinExistence type="predicted"/>
<gene>
    <name evidence="1" type="ORF">QR98_0031190</name>
</gene>
<name>A0A132A0Q8_SARSC</name>
<comment type="caution">
    <text evidence="1">The sequence shown here is derived from an EMBL/GenBank/DDBJ whole genome shotgun (WGS) entry which is preliminary data.</text>
</comment>
<organism evidence="1 2">
    <name type="scientific">Sarcoptes scabiei</name>
    <name type="common">Itch mite</name>
    <name type="synonym">Acarus scabiei</name>
    <dbReference type="NCBI Taxonomy" id="52283"/>
    <lineage>
        <taxon>Eukaryota</taxon>
        <taxon>Metazoa</taxon>
        <taxon>Ecdysozoa</taxon>
        <taxon>Arthropoda</taxon>
        <taxon>Chelicerata</taxon>
        <taxon>Arachnida</taxon>
        <taxon>Acari</taxon>
        <taxon>Acariformes</taxon>
        <taxon>Sarcoptiformes</taxon>
        <taxon>Astigmata</taxon>
        <taxon>Psoroptidia</taxon>
        <taxon>Sarcoptoidea</taxon>
        <taxon>Sarcoptidae</taxon>
        <taxon>Sarcoptinae</taxon>
        <taxon>Sarcoptes</taxon>
    </lineage>
</organism>